<evidence type="ECO:0000259" key="4">
    <source>
        <dbReference type="Pfam" id="PF03328"/>
    </source>
</evidence>
<evidence type="ECO:0000313" key="5">
    <source>
        <dbReference type="EMBL" id="GAT24750.1"/>
    </source>
</evidence>
<protein>
    <submittedName>
        <fullName evidence="5">4-hydroxy-2-oxovalerate aldolase</fullName>
    </submittedName>
</protein>
<comment type="caution">
    <text evidence="5">The sequence shown here is derived from an EMBL/GenBank/DDBJ whole genome shotgun (WGS) entry which is preliminary data.</text>
</comment>
<name>A0A146FFG9_ASPKA</name>
<dbReference type="GO" id="GO:0016832">
    <property type="term" value="F:aldehyde-lyase activity"/>
    <property type="evidence" value="ECO:0007669"/>
    <property type="project" value="TreeGrafter"/>
</dbReference>
<dbReference type="EMBL" id="BCWF01000018">
    <property type="protein sequence ID" value="GAT24750.1"/>
    <property type="molecule type" value="Genomic_DNA"/>
</dbReference>
<proteinExistence type="inferred from homology"/>
<feature type="domain" description="HpcH/HpaI aldolase/citrate lyase" evidence="4">
    <location>
        <begin position="44"/>
        <end position="112"/>
    </location>
</feature>
<dbReference type="InterPro" id="IPR040442">
    <property type="entry name" value="Pyrv_kinase-like_dom_sf"/>
</dbReference>
<reference evidence="6" key="2">
    <citation type="submission" date="2016-02" db="EMBL/GenBank/DDBJ databases">
        <title>Genome sequencing of Aspergillus luchuensis NBRC 4314.</title>
        <authorList>
            <person name="Yamada O."/>
        </authorList>
    </citation>
    <scope>NUCLEOTIDE SEQUENCE [LARGE SCALE GENOMIC DNA]</scope>
    <source>
        <strain evidence="6">RIB 2604</strain>
    </source>
</reference>
<evidence type="ECO:0000256" key="1">
    <source>
        <dbReference type="ARBA" id="ARBA00005568"/>
    </source>
</evidence>
<dbReference type="GO" id="GO:0046872">
    <property type="term" value="F:metal ion binding"/>
    <property type="evidence" value="ECO:0007669"/>
    <property type="project" value="UniProtKB-KW"/>
</dbReference>
<dbReference type="Gene3D" id="3.20.20.60">
    <property type="entry name" value="Phosphoenolpyruvate-binding domains"/>
    <property type="match status" value="1"/>
</dbReference>
<keyword evidence="2" id="KW-0479">Metal-binding</keyword>
<dbReference type="GO" id="GO:0005737">
    <property type="term" value="C:cytoplasm"/>
    <property type="evidence" value="ECO:0007669"/>
    <property type="project" value="TreeGrafter"/>
</dbReference>
<dbReference type="PANTHER" id="PTHR30502">
    <property type="entry name" value="2-KETO-3-DEOXY-L-RHAMNONATE ALDOLASE"/>
    <property type="match status" value="1"/>
</dbReference>
<gene>
    <name evidence="5" type="ORF">RIB2604_01805800</name>
</gene>
<dbReference type="Pfam" id="PF03328">
    <property type="entry name" value="HpcH_HpaI"/>
    <property type="match status" value="1"/>
</dbReference>
<evidence type="ECO:0000313" key="6">
    <source>
        <dbReference type="Proteomes" id="UP000075230"/>
    </source>
</evidence>
<sequence>MTQSDPQTTSISNPFRTRILSGQITPLLTAKYLTTNELPLLCKTTSIHAIFIDMEHSAHDMRTVSQLILACHCAGISPVVRSPSKSHFHISRILDAGASAVVIPHVESVEEMWFKLGATWSLGGQDGAMVQAGMRQLSQKYEDINVRLERV</sequence>
<reference evidence="5 6" key="1">
    <citation type="journal article" date="2016" name="DNA Res.">
        <title>Genome sequence of Aspergillus luchuensis NBRC 4314.</title>
        <authorList>
            <person name="Yamada O."/>
            <person name="Machida M."/>
            <person name="Hosoyama A."/>
            <person name="Goto M."/>
            <person name="Takahashi T."/>
            <person name="Futagami T."/>
            <person name="Yamagata Y."/>
            <person name="Takeuchi M."/>
            <person name="Kobayashi T."/>
            <person name="Koike H."/>
            <person name="Abe K."/>
            <person name="Asai K."/>
            <person name="Arita M."/>
            <person name="Fujita N."/>
            <person name="Fukuda K."/>
            <person name="Higa K."/>
            <person name="Horikawa H."/>
            <person name="Ishikawa T."/>
            <person name="Jinno K."/>
            <person name="Kato Y."/>
            <person name="Kirimura K."/>
            <person name="Mizutani O."/>
            <person name="Nakasone K."/>
            <person name="Sano M."/>
            <person name="Shiraishi Y."/>
            <person name="Tsukahara M."/>
            <person name="Gomi K."/>
        </authorList>
    </citation>
    <scope>NUCLEOTIDE SEQUENCE [LARGE SCALE GENOMIC DNA]</scope>
    <source>
        <strain evidence="5 6">RIB 2604</strain>
    </source>
</reference>
<organism evidence="5 6">
    <name type="scientific">Aspergillus kawachii</name>
    <name type="common">White koji mold</name>
    <name type="synonym">Aspergillus awamori var. kawachi</name>
    <dbReference type="NCBI Taxonomy" id="1069201"/>
    <lineage>
        <taxon>Eukaryota</taxon>
        <taxon>Fungi</taxon>
        <taxon>Dikarya</taxon>
        <taxon>Ascomycota</taxon>
        <taxon>Pezizomycotina</taxon>
        <taxon>Eurotiomycetes</taxon>
        <taxon>Eurotiomycetidae</taxon>
        <taxon>Eurotiales</taxon>
        <taxon>Aspergillaceae</taxon>
        <taxon>Aspergillus</taxon>
        <taxon>Aspergillus subgen. Circumdati</taxon>
    </lineage>
</organism>
<evidence type="ECO:0000256" key="2">
    <source>
        <dbReference type="ARBA" id="ARBA00022723"/>
    </source>
</evidence>
<dbReference type="PANTHER" id="PTHR30502:SF0">
    <property type="entry name" value="PHOSPHOENOLPYRUVATE CARBOXYLASE FAMILY PROTEIN"/>
    <property type="match status" value="1"/>
</dbReference>
<accession>A0A146FFG9</accession>
<dbReference type="InterPro" id="IPR015813">
    <property type="entry name" value="Pyrv/PenolPyrv_kinase-like_dom"/>
</dbReference>
<comment type="similarity">
    <text evidence="1">Belongs to the HpcH/HpaI aldolase family.</text>
</comment>
<keyword evidence="3" id="KW-0456">Lyase</keyword>
<dbReference type="VEuPathDB" id="FungiDB:ASPFODRAFT_378250"/>
<dbReference type="SUPFAM" id="SSF51621">
    <property type="entry name" value="Phosphoenolpyruvate/pyruvate domain"/>
    <property type="match status" value="1"/>
</dbReference>
<dbReference type="InterPro" id="IPR050251">
    <property type="entry name" value="HpcH-HpaI_aldolase"/>
</dbReference>
<dbReference type="InterPro" id="IPR005000">
    <property type="entry name" value="Aldolase/citrate-lyase_domain"/>
</dbReference>
<dbReference type="AlphaFoldDB" id="A0A146FFG9"/>
<dbReference type="Proteomes" id="UP000075230">
    <property type="component" value="Unassembled WGS sequence"/>
</dbReference>
<evidence type="ECO:0000256" key="3">
    <source>
        <dbReference type="ARBA" id="ARBA00023239"/>
    </source>
</evidence>